<dbReference type="InterPro" id="IPR018060">
    <property type="entry name" value="HTH_AraC"/>
</dbReference>
<dbReference type="InterPro" id="IPR020449">
    <property type="entry name" value="Tscrpt_reg_AraC-type_HTH"/>
</dbReference>
<dbReference type="Gene3D" id="2.60.120.10">
    <property type="entry name" value="Jelly Rolls"/>
    <property type="match status" value="1"/>
</dbReference>
<dbReference type="SUPFAM" id="SSF51215">
    <property type="entry name" value="Regulatory protein AraC"/>
    <property type="match status" value="1"/>
</dbReference>
<evidence type="ECO:0000313" key="8">
    <source>
        <dbReference type="Proteomes" id="UP000305131"/>
    </source>
</evidence>
<dbReference type="AlphaFoldDB" id="A0A6C1KGN7"/>
<dbReference type="Pfam" id="PF02311">
    <property type="entry name" value="AraC_binding"/>
    <property type="match status" value="1"/>
</dbReference>
<dbReference type="PROSITE" id="PS01124">
    <property type="entry name" value="HTH_ARAC_FAMILY_2"/>
    <property type="match status" value="1"/>
</dbReference>
<comment type="caution">
    <text evidence="7">The sequence shown here is derived from an EMBL/GenBank/DDBJ whole genome shotgun (WGS) entry which is preliminary data.</text>
</comment>
<keyword evidence="4" id="KW-0804">Transcription</keyword>
<dbReference type="GeneID" id="95773487"/>
<dbReference type="EMBL" id="VAUP01000016">
    <property type="protein sequence ID" value="TLX43432.1"/>
    <property type="molecule type" value="Genomic_DNA"/>
</dbReference>
<dbReference type="InterPro" id="IPR037923">
    <property type="entry name" value="HTH-like"/>
</dbReference>
<keyword evidence="2" id="KW-0238">DNA-binding</keyword>
<dbReference type="CDD" id="cd06999">
    <property type="entry name" value="cupin_HpaA-like_N"/>
    <property type="match status" value="1"/>
</dbReference>
<dbReference type="SMART" id="SM00342">
    <property type="entry name" value="HTH_ARAC"/>
    <property type="match status" value="1"/>
</dbReference>
<dbReference type="InterPro" id="IPR014710">
    <property type="entry name" value="RmlC-like_jellyroll"/>
</dbReference>
<feature type="domain" description="HTH araC/xylS-type" evidence="6">
    <location>
        <begin position="189"/>
        <end position="287"/>
    </location>
</feature>
<organism evidence="7 8">
    <name type="scientific">Xanthobacter autotrophicus</name>
    <dbReference type="NCBI Taxonomy" id="280"/>
    <lineage>
        <taxon>Bacteria</taxon>
        <taxon>Pseudomonadati</taxon>
        <taxon>Pseudomonadota</taxon>
        <taxon>Alphaproteobacteria</taxon>
        <taxon>Hyphomicrobiales</taxon>
        <taxon>Xanthobacteraceae</taxon>
        <taxon>Xanthobacter</taxon>
    </lineage>
</organism>
<dbReference type="Gene3D" id="1.10.10.60">
    <property type="entry name" value="Homeodomain-like"/>
    <property type="match status" value="1"/>
</dbReference>
<name>A0A6C1KGN7_XANAU</name>
<accession>A0A6C1KGN7</accession>
<evidence type="ECO:0000256" key="2">
    <source>
        <dbReference type="ARBA" id="ARBA00023125"/>
    </source>
</evidence>
<evidence type="ECO:0000259" key="6">
    <source>
        <dbReference type="PROSITE" id="PS01124"/>
    </source>
</evidence>
<evidence type="ECO:0000256" key="1">
    <source>
        <dbReference type="ARBA" id="ARBA00023015"/>
    </source>
</evidence>
<evidence type="ECO:0000256" key="3">
    <source>
        <dbReference type="ARBA" id="ARBA00023159"/>
    </source>
</evidence>
<dbReference type="InterPro" id="IPR050204">
    <property type="entry name" value="AraC_XylS_family_regulators"/>
</dbReference>
<dbReference type="GO" id="GO:0043565">
    <property type="term" value="F:sequence-specific DNA binding"/>
    <property type="evidence" value="ECO:0007669"/>
    <property type="project" value="InterPro"/>
</dbReference>
<dbReference type="OrthoDB" id="9814125at2"/>
<dbReference type="InterPro" id="IPR003313">
    <property type="entry name" value="AraC-bd"/>
</dbReference>
<evidence type="ECO:0000313" key="7">
    <source>
        <dbReference type="EMBL" id="TLX43432.1"/>
    </source>
</evidence>
<keyword evidence="1" id="KW-0805">Transcription regulation</keyword>
<dbReference type="InterPro" id="IPR009057">
    <property type="entry name" value="Homeodomain-like_sf"/>
</dbReference>
<dbReference type="RefSeq" id="WP_138399069.1">
    <property type="nucleotide sequence ID" value="NZ_JBAFVI010000023.1"/>
</dbReference>
<feature type="compositionally biased region" description="Basic residues" evidence="5">
    <location>
        <begin position="308"/>
        <end position="317"/>
    </location>
</feature>
<dbReference type="PANTHER" id="PTHR46796">
    <property type="entry name" value="HTH-TYPE TRANSCRIPTIONAL ACTIVATOR RHAS-RELATED"/>
    <property type="match status" value="1"/>
</dbReference>
<sequence length="317" mass="34307">MGSIVPAYALYGEGSSGFPDELHVETIVARSSIHEWRIRSHRHGDLYQFFFIATGGGIASIDGATHALRGGSAVVLPPLVVHSFDFKAGTDGYVVSVPPAVLDRASPTHGQWRSALACPAVIAAEPEAAFRLSQTLALAHAEFADGRVGRTEALTAFAGLILVWFRRAIAAEAPDGAPGGLSVQRRLFERFRAQVEEDFRCHPSLADRARRLGVSAPHLSRVCRQMVGCSALGVVQERLILEARRHLLYTSMTVSEIAFLLGFTDPAYFTRLFTGHVGQSPRAYRDVFSVPSDGAGPQHSVGGATATGRHRRRRREG</sequence>
<proteinExistence type="predicted"/>
<dbReference type="PRINTS" id="PR00032">
    <property type="entry name" value="HTHARAC"/>
</dbReference>
<keyword evidence="3" id="KW-0010">Activator</keyword>
<dbReference type="SUPFAM" id="SSF46689">
    <property type="entry name" value="Homeodomain-like"/>
    <property type="match status" value="1"/>
</dbReference>
<reference evidence="7 8" key="1">
    <citation type="submission" date="2019-05" db="EMBL/GenBank/DDBJ databases">
        <authorList>
            <person name="Zhou X."/>
        </authorList>
    </citation>
    <scope>NUCLEOTIDE SEQUENCE [LARGE SCALE GENOMIC DNA]</scope>
    <source>
        <strain evidence="7 8">DSM 432</strain>
    </source>
</reference>
<evidence type="ECO:0000256" key="5">
    <source>
        <dbReference type="SAM" id="MobiDB-lite"/>
    </source>
</evidence>
<dbReference type="InterPro" id="IPR047264">
    <property type="entry name" value="Cupin_HpaA-like_N"/>
</dbReference>
<gene>
    <name evidence="7" type="ORF">FBQ73_08485</name>
</gene>
<dbReference type="PANTHER" id="PTHR46796:SF6">
    <property type="entry name" value="ARAC SUBFAMILY"/>
    <property type="match status" value="1"/>
</dbReference>
<dbReference type="GO" id="GO:0003700">
    <property type="term" value="F:DNA-binding transcription factor activity"/>
    <property type="evidence" value="ECO:0007669"/>
    <property type="project" value="InterPro"/>
</dbReference>
<evidence type="ECO:0000256" key="4">
    <source>
        <dbReference type="ARBA" id="ARBA00023163"/>
    </source>
</evidence>
<dbReference type="Pfam" id="PF12833">
    <property type="entry name" value="HTH_18"/>
    <property type="match status" value="1"/>
</dbReference>
<dbReference type="Proteomes" id="UP000305131">
    <property type="component" value="Unassembled WGS sequence"/>
</dbReference>
<feature type="region of interest" description="Disordered" evidence="5">
    <location>
        <begin position="292"/>
        <end position="317"/>
    </location>
</feature>
<protein>
    <submittedName>
        <fullName evidence="7">Helix-turn-helix domain-containing protein</fullName>
    </submittedName>
</protein>